<dbReference type="Proteomes" id="UP001276840">
    <property type="component" value="Unassembled WGS sequence"/>
</dbReference>
<dbReference type="Gene3D" id="3.30.1330.30">
    <property type="match status" value="1"/>
</dbReference>
<dbReference type="SUPFAM" id="SSF55315">
    <property type="entry name" value="L30e-like"/>
    <property type="match status" value="1"/>
</dbReference>
<evidence type="ECO:0000259" key="3">
    <source>
        <dbReference type="Pfam" id="PF00588"/>
    </source>
</evidence>
<name>A0ABU4ZNE3_9HYPH</name>
<dbReference type="EMBL" id="JAVIJF010000010">
    <property type="protein sequence ID" value="MDX8525864.1"/>
    <property type="molecule type" value="Genomic_DNA"/>
</dbReference>
<gene>
    <name evidence="4" type="ORF">RFM68_15220</name>
</gene>
<evidence type="ECO:0000256" key="1">
    <source>
        <dbReference type="ARBA" id="ARBA00022603"/>
    </source>
</evidence>
<evidence type="ECO:0000256" key="2">
    <source>
        <dbReference type="ARBA" id="ARBA00022679"/>
    </source>
</evidence>
<dbReference type="InterPro" id="IPR029026">
    <property type="entry name" value="tRNA_m1G_MTases_N"/>
</dbReference>
<keyword evidence="1 4" id="KW-0489">Methyltransferase</keyword>
<dbReference type="CDD" id="cd18095">
    <property type="entry name" value="SpoU-like_rRNA-MTase"/>
    <property type="match status" value="1"/>
</dbReference>
<organism evidence="4 5">
    <name type="scientific">Mesorhizobium montanum</name>
    <dbReference type="NCBI Taxonomy" id="3072323"/>
    <lineage>
        <taxon>Bacteria</taxon>
        <taxon>Pseudomonadati</taxon>
        <taxon>Pseudomonadota</taxon>
        <taxon>Alphaproteobacteria</taxon>
        <taxon>Hyphomicrobiales</taxon>
        <taxon>Phyllobacteriaceae</taxon>
        <taxon>Mesorhizobium</taxon>
    </lineage>
</organism>
<protein>
    <submittedName>
        <fullName evidence="4">RNA methyltransferase</fullName>
    </submittedName>
</protein>
<dbReference type="GO" id="GO:0032259">
    <property type="term" value="P:methylation"/>
    <property type="evidence" value="ECO:0007669"/>
    <property type="project" value="UniProtKB-KW"/>
</dbReference>
<dbReference type="PANTHER" id="PTHR43191">
    <property type="entry name" value="RRNA METHYLTRANSFERASE 3"/>
    <property type="match status" value="1"/>
</dbReference>
<accession>A0ABU4ZNE3</accession>
<dbReference type="Gene3D" id="3.40.1280.10">
    <property type="match status" value="1"/>
</dbReference>
<evidence type="ECO:0000313" key="4">
    <source>
        <dbReference type="EMBL" id="MDX8525864.1"/>
    </source>
</evidence>
<dbReference type="SUPFAM" id="SSF75217">
    <property type="entry name" value="alpha/beta knot"/>
    <property type="match status" value="1"/>
</dbReference>
<dbReference type="Pfam" id="PF00588">
    <property type="entry name" value="SpoU_methylase"/>
    <property type="match status" value="1"/>
</dbReference>
<dbReference type="GO" id="GO:0008168">
    <property type="term" value="F:methyltransferase activity"/>
    <property type="evidence" value="ECO:0007669"/>
    <property type="project" value="UniProtKB-KW"/>
</dbReference>
<keyword evidence="2" id="KW-0808">Transferase</keyword>
<dbReference type="InterPro" id="IPR029064">
    <property type="entry name" value="Ribosomal_eL30-like_sf"/>
</dbReference>
<dbReference type="RefSeq" id="WP_320233806.1">
    <property type="nucleotide sequence ID" value="NZ_JAVIJF010000010.1"/>
</dbReference>
<comment type="caution">
    <text evidence="4">The sequence shown here is derived from an EMBL/GenBank/DDBJ whole genome shotgun (WGS) entry which is preliminary data.</text>
</comment>
<keyword evidence="5" id="KW-1185">Reference proteome</keyword>
<dbReference type="InterPro" id="IPR001537">
    <property type="entry name" value="SpoU_MeTrfase"/>
</dbReference>
<evidence type="ECO:0000313" key="5">
    <source>
        <dbReference type="Proteomes" id="UP001276840"/>
    </source>
</evidence>
<dbReference type="InterPro" id="IPR051259">
    <property type="entry name" value="rRNA_Methyltransferase"/>
</dbReference>
<sequence length="268" mass="28586">MNLIPIDDPRDPRVAAYLDIRERDLVGRHGRFVAEGKVVLDLLLSTGRFAAESAFILENRLAGLQAILRKAPSDFPVYVAGGEVMDEIAGFHMHRGILAIGVRGDPAPAEILVERLPARALAVVLVGISNHDNMGAIFRNAAAFGADVVLLDQTCCDPLYRKAIRVSVGAALKVPFASFADTATFTATLERLGFSQFALSPSGILDIGAAERPAKLALYFGTEGEGLPRDLLARLQTLRIGMAEGFDSLNVAAASAIALHHFSKTGDP</sequence>
<dbReference type="PANTHER" id="PTHR43191:SF12">
    <property type="entry name" value="RRNA METHYLASE"/>
    <property type="match status" value="1"/>
</dbReference>
<reference evidence="4 5" key="1">
    <citation type="submission" date="2023-08" db="EMBL/GenBank/DDBJ databases">
        <title>Implementing the SeqCode for naming new Mesorhizobium species isolated from Vachellia karroo root nodules.</title>
        <authorList>
            <person name="Van Lill M."/>
        </authorList>
    </citation>
    <scope>NUCLEOTIDE SEQUENCE [LARGE SCALE GENOMIC DNA]</scope>
    <source>
        <strain evidence="4 5">MSK 1335</strain>
    </source>
</reference>
<proteinExistence type="predicted"/>
<dbReference type="InterPro" id="IPR029028">
    <property type="entry name" value="Alpha/beta_knot_MTases"/>
</dbReference>
<feature type="domain" description="tRNA/rRNA methyltransferase SpoU type" evidence="3">
    <location>
        <begin position="121"/>
        <end position="260"/>
    </location>
</feature>